<evidence type="ECO:0000259" key="5">
    <source>
        <dbReference type="PROSITE" id="PS50893"/>
    </source>
</evidence>
<reference evidence="6" key="1">
    <citation type="submission" date="2020-10" db="EMBL/GenBank/DDBJ databases">
        <authorList>
            <person name="Gilroy R."/>
        </authorList>
    </citation>
    <scope>NUCLEOTIDE SEQUENCE</scope>
    <source>
        <strain evidence="6">ChiGjej1B1-24693</strain>
    </source>
</reference>
<organism evidence="6 7">
    <name type="scientific">Candidatus Avipropionibacterium avicola</name>
    <dbReference type="NCBI Taxonomy" id="2840701"/>
    <lineage>
        <taxon>Bacteria</taxon>
        <taxon>Bacillati</taxon>
        <taxon>Actinomycetota</taxon>
        <taxon>Actinomycetes</taxon>
        <taxon>Propionibacteriales</taxon>
        <taxon>Propionibacteriaceae</taxon>
        <taxon>Propionibacteriaceae incertae sedis</taxon>
        <taxon>Candidatus Avipropionibacterium</taxon>
    </lineage>
</organism>
<evidence type="ECO:0000313" key="6">
    <source>
        <dbReference type="EMBL" id="HIT76300.1"/>
    </source>
</evidence>
<dbReference type="Gene3D" id="3.40.50.300">
    <property type="entry name" value="P-loop containing nucleotide triphosphate hydrolases"/>
    <property type="match status" value="1"/>
</dbReference>
<gene>
    <name evidence="6" type="ORF">IAA98_12005</name>
</gene>
<evidence type="ECO:0000313" key="7">
    <source>
        <dbReference type="Proteomes" id="UP000886842"/>
    </source>
</evidence>
<dbReference type="PANTHER" id="PTHR43335">
    <property type="entry name" value="ABC TRANSPORTER, ATP-BINDING PROTEIN"/>
    <property type="match status" value="1"/>
</dbReference>
<accession>A0A9D1H1D2</accession>
<dbReference type="PROSITE" id="PS50893">
    <property type="entry name" value="ABC_TRANSPORTER_2"/>
    <property type="match status" value="1"/>
</dbReference>
<evidence type="ECO:0000256" key="1">
    <source>
        <dbReference type="ARBA" id="ARBA00005417"/>
    </source>
</evidence>
<sequence>MTGLAVHDLSKTYGGTPAVRTLSFRADPGRVTGFLGPNGAGKSTTLRILLGLVRPDRGTATVNGVPYAELDQPSRTVGAVLDLAGAHPGMTGRRHLRVAAALGGHPGHRVDDVLTHTDLTEAADRTIGTYSTGMKQRLALATALLGDPEILVLDEPTNGLDPAGVRWLRELLRSRADSGRTVLVSSHQLSELEQSVDDVVIIHRGSGLWSGPIGELAEVHGSLEEAFLTLTSTCSSITATAEEAA</sequence>
<evidence type="ECO:0000256" key="3">
    <source>
        <dbReference type="ARBA" id="ARBA00022741"/>
    </source>
</evidence>
<reference evidence="6" key="2">
    <citation type="journal article" date="2021" name="PeerJ">
        <title>Extensive microbial diversity within the chicken gut microbiome revealed by metagenomics and culture.</title>
        <authorList>
            <person name="Gilroy R."/>
            <person name="Ravi A."/>
            <person name="Getino M."/>
            <person name="Pursley I."/>
            <person name="Horton D.L."/>
            <person name="Alikhan N.F."/>
            <person name="Baker D."/>
            <person name="Gharbi K."/>
            <person name="Hall N."/>
            <person name="Watson M."/>
            <person name="Adriaenssens E.M."/>
            <person name="Foster-Nyarko E."/>
            <person name="Jarju S."/>
            <person name="Secka A."/>
            <person name="Antonio M."/>
            <person name="Oren A."/>
            <person name="Chaudhuri R.R."/>
            <person name="La Ragione R."/>
            <person name="Hildebrand F."/>
            <person name="Pallen M.J."/>
        </authorList>
    </citation>
    <scope>NUCLEOTIDE SEQUENCE</scope>
    <source>
        <strain evidence="6">ChiGjej1B1-24693</strain>
    </source>
</reference>
<dbReference type="SMART" id="SM00382">
    <property type="entry name" value="AAA"/>
    <property type="match status" value="1"/>
</dbReference>
<protein>
    <submittedName>
        <fullName evidence="6">ATP-binding cassette domain-containing protein</fullName>
    </submittedName>
</protein>
<proteinExistence type="inferred from homology"/>
<dbReference type="GO" id="GO:0016887">
    <property type="term" value="F:ATP hydrolysis activity"/>
    <property type="evidence" value="ECO:0007669"/>
    <property type="project" value="InterPro"/>
</dbReference>
<dbReference type="PANTHER" id="PTHR43335:SF4">
    <property type="entry name" value="ABC TRANSPORTER, ATP-BINDING PROTEIN"/>
    <property type="match status" value="1"/>
</dbReference>
<comment type="caution">
    <text evidence="6">The sequence shown here is derived from an EMBL/GenBank/DDBJ whole genome shotgun (WGS) entry which is preliminary data.</text>
</comment>
<dbReference type="InterPro" id="IPR003439">
    <property type="entry name" value="ABC_transporter-like_ATP-bd"/>
</dbReference>
<dbReference type="GO" id="GO:0005524">
    <property type="term" value="F:ATP binding"/>
    <property type="evidence" value="ECO:0007669"/>
    <property type="project" value="UniProtKB-KW"/>
</dbReference>
<keyword evidence="3" id="KW-0547">Nucleotide-binding</keyword>
<dbReference type="InterPro" id="IPR003593">
    <property type="entry name" value="AAA+_ATPase"/>
</dbReference>
<evidence type="ECO:0000256" key="2">
    <source>
        <dbReference type="ARBA" id="ARBA00022448"/>
    </source>
</evidence>
<name>A0A9D1H1D2_9ACTN</name>
<dbReference type="InterPro" id="IPR027417">
    <property type="entry name" value="P-loop_NTPase"/>
</dbReference>
<comment type="similarity">
    <text evidence="1">Belongs to the ABC transporter superfamily.</text>
</comment>
<dbReference type="Proteomes" id="UP000886842">
    <property type="component" value="Unassembled WGS sequence"/>
</dbReference>
<dbReference type="SUPFAM" id="SSF52540">
    <property type="entry name" value="P-loop containing nucleoside triphosphate hydrolases"/>
    <property type="match status" value="1"/>
</dbReference>
<dbReference type="AlphaFoldDB" id="A0A9D1H1D2"/>
<feature type="domain" description="ABC transporter" evidence="5">
    <location>
        <begin position="4"/>
        <end position="229"/>
    </location>
</feature>
<evidence type="ECO:0000256" key="4">
    <source>
        <dbReference type="ARBA" id="ARBA00022840"/>
    </source>
</evidence>
<dbReference type="EMBL" id="DVLP01000353">
    <property type="protein sequence ID" value="HIT76300.1"/>
    <property type="molecule type" value="Genomic_DNA"/>
</dbReference>
<keyword evidence="4 6" id="KW-0067">ATP-binding</keyword>
<dbReference type="Pfam" id="PF00005">
    <property type="entry name" value="ABC_tran"/>
    <property type="match status" value="1"/>
</dbReference>
<keyword evidence="2" id="KW-0813">Transport</keyword>